<accession>A0A841EKK4</accession>
<organism evidence="1 2">
    <name type="scientific">Arcicella rosea</name>
    <dbReference type="NCBI Taxonomy" id="502909"/>
    <lineage>
        <taxon>Bacteria</taxon>
        <taxon>Pseudomonadati</taxon>
        <taxon>Bacteroidota</taxon>
        <taxon>Cytophagia</taxon>
        <taxon>Cytophagales</taxon>
        <taxon>Flectobacillaceae</taxon>
        <taxon>Arcicella</taxon>
    </lineage>
</organism>
<reference evidence="1 2" key="1">
    <citation type="submission" date="2020-08" db="EMBL/GenBank/DDBJ databases">
        <title>Functional genomics of gut bacteria from endangered species of beetles.</title>
        <authorList>
            <person name="Carlos-Shanley C."/>
        </authorList>
    </citation>
    <scope>NUCLEOTIDE SEQUENCE [LARGE SCALE GENOMIC DNA]</scope>
    <source>
        <strain evidence="1 2">S00070</strain>
    </source>
</reference>
<protein>
    <submittedName>
        <fullName evidence="1">Uncharacterized protein</fullName>
    </submittedName>
</protein>
<dbReference type="RefSeq" id="WP_184130016.1">
    <property type="nucleotide sequence ID" value="NZ_JACHKT010000003.1"/>
</dbReference>
<evidence type="ECO:0000313" key="1">
    <source>
        <dbReference type="EMBL" id="MBB6001949.1"/>
    </source>
</evidence>
<gene>
    <name evidence="1" type="ORF">HNP25_000598</name>
</gene>
<keyword evidence="2" id="KW-1185">Reference proteome</keyword>
<comment type="caution">
    <text evidence="1">The sequence shown here is derived from an EMBL/GenBank/DDBJ whole genome shotgun (WGS) entry which is preliminary data.</text>
</comment>
<evidence type="ECO:0000313" key="2">
    <source>
        <dbReference type="Proteomes" id="UP000524404"/>
    </source>
</evidence>
<dbReference type="EMBL" id="JACHKT010000003">
    <property type="protein sequence ID" value="MBB6001949.1"/>
    <property type="molecule type" value="Genomic_DNA"/>
</dbReference>
<dbReference type="Proteomes" id="UP000524404">
    <property type="component" value="Unassembled WGS sequence"/>
</dbReference>
<sequence length="71" mass="8278">MDFNFKQYHVRSINAASAEERAAINQELKDFYASLNEEDKKTFNAQLQTFIAREMGRLKTDYEAIKQGTQN</sequence>
<dbReference type="AlphaFoldDB" id="A0A841EKK4"/>
<proteinExistence type="predicted"/>
<name>A0A841EKK4_9BACT</name>